<feature type="signal peptide" evidence="2">
    <location>
        <begin position="1"/>
        <end position="17"/>
    </location>
</feature>
<gene>
    <name evidence="3" type="ORF">T310_5431</name>
</gene>
<organism evidence="3 4">
    <name type="scientific">Rasamsonia emersonii (strain ATCC 16479 / CBS 393.64 / IMI 116815)</name>
    <dbReference type="NCBI Taxonomy" id="1408163"/>
    <lineage>
        <taxon>Eukaryota</taxon>
        <taxon>Fungi</taxon>
        <taxon>Dikarya</taxon>
        <taxon>Ascomycota</taxon>
        <taxon>Pezizomycotina</taxon>
        <taxon>Eurotiomycetes</taxon>
        <taxon>Eurotiomycetidae</taxon>
        <taxon>Eurotiales</taxon>
        <taxon>Trichocomaceae</taxon>
        <taxon>Rasamsonia</taxon>
    </lineage>
</organism>
<evidence type="ECO:0000256" key="1">
    <source>
        <dbReference type="SAM" id="MobiDB-lite"/>
    </source>
</evidence>
<evidence type="ECO:0000313" key="3">
    <source>
        <dbReference type="EMBL" id="KKA20535.1"/>
    </source>
</evidence>
<dbReference type="EMBL" id="LASV01000251">
    <property type="protein sequence ID" value="KKA20535.1"/>
    <property type="molecule type" value="Genomic_DNA"/>
</dbReference>
<reference evidence="3 4" key="1">
    <citation type="submission" date="2015-04" db="EMBL/GenBank/DDBJ databases">
        <authorList>
            <person name="Heijne W.H."/>
            <person name="Fedorova N.D."/>
            <person name="Nierman W.C."/>
            <person name="Vollebregt A.W."/>
            <person name="Zhao Z."/>
            <person name="Wu L."/>
            <person name="Kumar M."/>
            <person name="Stam H."/>
            <person name="van den Berg M.A."/>
            <person name="Pel H.J."/>
        </authorList>
    </citation>
    <scope>NUCLEOTIDE SEQUENCE [LARGE SCALE GENOMIC DNA]</scope>
    <source>
        <strain evidence="3 4">CBS 393.64</strain>
    </source>
</reference>
<evidence type="ECO:0000313" key="4">
    <source>
        <dbReference type="Proteomes" id="UP000053958"/>
    </source>
</evidence>
<sequence>MIAFSMPLFILVVHAAAQVMGSNNFTIVNGLVFTPGLAIVDAPQPYTPVGGVCIVDTLQIAIDVSGDGKLPWPPSTQSPTSPTLFHSITIFLTSYTTLRNFTISNGSDIPAGSMAFVGPVLSLEPSSTVKHINWVWPACLVGSGSDSSSSSRGAYNISLHQSFRWNGTEYYTIFDLPISVTNSIPATSSSGQVRADCALVENPLLDAAQIINSSDPLPGSPWIIGNSSSSTGGTLTSPGSGGVSIDGTGSTGGRGSLTTLPKSGSWALRVVSFMTRLSLHVTVSIVPLTRGTPYSKSTTLRFTPPLHHKLK</sequence>
<comment type="caution">
    <text evidence="3">The sequence shown here is derived from an EMBL/GenBank/DDBJ whole genome shotgun (WGS) entry which is preliminary data.</text>
</comment>
<feature type="compositionally biased region" description="Gly residues" evidence="1">
    <location>
        <begin position="239"/>
        <end position="255"/>
    </location>
</feature>
<feature type="region of interest" description="Disordered" evidence="1">
    <location>
        <begin position="228"/>
        <end position="256"/>
    </location>
</feature>
<evidence type="ECO:0000256" key="2">
    <source>
        <dbReference type="SAM" id="SignalP"/>
    </source>
</evidence>
<accession>A0A0F4YR03</accession>
<feature type="compositionally biased region" description="Low complexity" evidence="1">
    <location>
        <begin position="228"/>
        <end position="238"/>
    </location>
</feature>
<name>A0A0F4YR03_RASE3</name>
<keyword evidence="2" id="KW-0732">Signal</keyword>
<dbReference type="AlphaFoldDB" id="A0A0F4YR03"/>
<dbReference type="STRING" id="1408163.A0A0F4YR03"/>
<dbReference type="RefSeq" id="XP_013327147.1">
    <property type="nucleotide sequence ID" value="XM_013471693.1"/>
</dbReference>
<proteinExistence type="predicted"/>
<dbReference type="Proteomes" id="UP000053958">
    <property type="component" value="Unassembled WGS sequence"/>
</dbReference>
<dbReference type="OrthoDB" id="3267335at2759"/>
<dbReference type="GeneID" id="25317775"/>
<protein>
    <submittedName>
        <fullName evidence="3">Uncharacterized protein</fullName>
    </submittedName>
</protein>
<keyword evidence="4" id="KW-1185">Reference proteome</keyword>
<feature type="chain" id="PRO_5002481991" evidence="2">
    <location>
        <begin position="18"/>
        <end position="311"/>
    </location>
</feature>